<sequence>MSKVTEQEEKRFVYEEKDWVEGDKALEGIDIIDTIVEKIQQFRKGLPDTSKTAKAIDRGEPWMEISQLAEEENLHEISNLLFEAEQQGLDG</sequence>
<protein>
    <submittedName>
        <fullName evidence="1">Uncharacterized protein</fullName>
    </submittedName>
</protein>
<gene>
    <name evidence="1" type="ORF">BECKTUN1418D_GA0071000_11556</name>
</gene>
<proteinExistence type="predicted"/>
<name>A0A451A6C0_9GAMM</name>
<dbReference type="EMBL" id="CAADFX010000155">
    <property type="protein sequence ID" value="VFK61575.1"/>
    <property type="molecule type" value="Genomic_DNA"/>
</dbReference>
<organism evidence="1">
    <name type="scientific">Candidatus Kentrum sp. TUN</name>
    <dbReference type="NCBI Taxonomy" id="2126343"/>
    <lineage>
        <taxon>Bacteria</taxon>
        <taxon>Pseudomonadati</taxon>
        <taxon>Pseudomonadota</taxon>
        <taxon>Gammaproteobacteria</taxon>
        <taxon>Candidatus Kentrum</taxon>
    </lineage>
</organism>
<accession>A0A451A6C0</accession>
<dbReference type="AlphaFoldDB" id="A0A451A6C0"/>
<reference evidence="1" key="1">
    <citation type="submission" date="2019-02" db="EMBL/GenBank/DDBJ databases">
        <authorList>
            <person name="Gruber-Vodicka R. H."/>
            <person name="Seah K. B. B."/>
        </authorList>
    </citation>
    <scope>NUCLEOTIDE SEQUENCE</scope>
    <source>
        <strain evidence="1">BECK_BY1</strain>
    </source>
</reference>
<evidence type="ECO:0000313" key="1">
    <source>
        <dbReference type="EMBL" id="VFK61575.1"/>
    </source>
</evidence>